<organism evidence="1 2">
    <name type="scientific">Mytilus coruscus</name>
    <name type="common">Sea mussel</name>
    <dbReference type="NCBI Taxonomy" id="42192"/>
    <lineage>
        <taxon>Eukaryota</taxon>
        <taxon>Metazoa</taxon>
        <taxon>Spiralia</taxon>
        <taxon>Lophotrochozoa</taxon>
        <taxon>Mollusca</taxon>
        <taxon>Bivalvia</taxon>
        <taxon>Autobranchia</taxon>
        <taxon>Pteriomorphia</taxon>
        <taxon>Mytilida</taxon>
        <taxon>Mytiloidea</taxon>
        <taxon>Mytilidae</taxon>
        <taxon>Mytilinae</taxon>
        <taxon>Mytilus</taxon>
    </lineage>
</organism>
<dbReference type="Proteomes" id="UP000507470">
    <property type="component" value="Unassembled WGS sequence"/>
</dbReference>
<sequence length="356" mass="40532">MTSPYLYINGTEEECVETVNHDPIEPQETGEGDKVVQETDEEQVGVIVQETGQEKGQEPEGETHVRYEDNSIHVFFYVCLEEFKEKTDLWVKSTLQQVNAASTAEEVEYGCGKELVSTIQYPYRDGTVFHLHLLSHLMSRPIQQHCKKYQQYQQLILPSLTLPARPSSLHLVWVPANPRNIFTSINHVVPAVCSLRPYGSSIEDCAFLGLGLCCFMDSHHKDITPGWMECTICGQWVPDTCMGVTVAAFSLQDDFPCGCDCLQNGELKLKSIEYYTNLQVKDLDIDFNMIVNNVEQMHSLKKEVFSREANGKLRWALRSGRFGPFTEEFVLIQVLCKKEEVNRLVAELVLLRHKSC</sequence>
<evidence type="ECO:0000313" key="1">
    <source>
        <dbReference type="EMBL" id="CAC5418007.1"/>
    </source>
</evidence>
<evidence type="ECO:0000313" key="2">
    <source>
        <dbReference type="Proteomes" id="UP000507470"/>
    </source>
</evidence>
<reference evidence="1 2" key="1">
    <citation type="submission" date="2020-06" db="EMBL/GenBank/DDBJ databases">
        <authorList>
            <person name="Li R."/>
            <person name="Bekaert M."/>
        </authorList>
    </citation>
    <scope>NUCLEOTIDE SEQUENCE [LARGE SCALE GENOMIC DNA]</scope>
    <source>
        <strain evidence="2">wild</strain>
    </source>
</reference>
<dbReference type="AlphaFoldDB" id="A0A6J8ECI8"/>
<dbReference type="OrthoDB" id="6143947at2759"/>
<protein>
    <submittedName>
        <fullName evidence="1">Uncharacterized protein</fullName>
    </submittedName>
</protein>
<accession>A0A6J8ECI8</accession>
<gene>
    <name evidence="1" type="ORF">MCOR_50470</name>
</gene>
<name>A0A6J8ECI8_MYTCO</name>
<proteinExistence type="predicted"/>
<keyword evidence="2" id="KW-1185">Reference proteome</keyword>
<dbReference type="EMBL" id="CACVKT020008846">
    <property type="protein sequence ID" value="CAC5418007.1"/>
    <property type="molecule type" value="Genomic_DNA"/>
</dbReference>